<protein>
    <submittedName>
        <fullName evidence="9">Uncharacterized protein</fullName>
    </submittedName>
</protein>
<evidence type="ECO:0000256" key="1">
    <source>
        <dbReference type="ARBA" id="ARBA00004141"/>
    </source>
</evidence>
<comment type="similarity">
    <text evidence="2 6">Belongs to the CDC50/LEM3 family.</text>
</comment>
<evidence type="ECO:0000256" key="2">
    <source>
        <dbReference type="ARBA" id="ARBA00009457"/>
    </source>
</evidence>
<sequence length="413" mass="46109">MSQTQVDHTDSIREEDPHNDGPPKKQKSRRPANTAFRQQRLKAWQPILTPKTVLPIFFAIGIIFAPIGGVLLWASANVQELIIDYTDCNSTATSEFQPIPDNKVSASFKSSNSTVRPQWRRTLNTTTPPYSVEIENTPVCTLQFSIPNDIGPPVYLYYRLTNFYQNHRRYVKSLDTDQLKGQALSNSTIHSSSCTPLKLDHHGKAYYPCGLIANSIFNDTLNSPVAVNVAGGQSSQQYRMTNHSIAWGSDGSLYKKTKYTNDQVSPPPNWRTRYPDGYTDEHPIPDLSHYEEFQVWMRTAGLPTFSKLALRNDHDTMTAGIYQMDIYDFFPVQLYDGTKSILLSTRTVVGGKNSFLGIAYIVVGGVCIVLGALFAVANLIKPRKLGDHTYLSWNTDNAATATSTGRDIRPGST</sequence>
<dbReference type="Pfam" id="PF03381">
    <property type="entry name" value="CDC50"/>
    <property type="match status" value="1"/>
</dbReference>
<dbReference type="GeneID" id="19156807"/>
<evidence type="ECO:0000256" key="5">
    <source>
        <dbReference type="ARBA" id="ARBA00023136"/>
    </source>
</evidence>
<reference evidence="9 10" key="1">
    <citation type="submission" date="2013-03" db="EMBL/GenBank/DDBJ databases">
        <title>The Genome Sequence of Capronia coronata CBS 617.96.</title>
        <authorList>
            <consortium name="The Broad Institute Genomics Platform"/>
            <person name="Cuomo C."/>
            <person name="de Hoog S."/>
            <person name="Gorbushina A."/>
            <person name="Walker B."/>
            <person name="Young S.K."/>
            <person name="Zeng Q."/>
            <person name="Gargeya S."/>
            <person name="Fitzgerald M."/>
            <person name="Haas B."/>
            <person name="Abouelleil A."/>
            <person name="Allen A.W."/>
            <person name="Alvarado L."/>
            <person name="Arachchi H.M."/>
            <person name="Berlin A.M."/>
            <person name="Chapman S.B."/>
            <person name="Gainer-Dewar J."/>
            <person name="Goldberg J."/>
            <person name="Griggs A."/>
            <person name="Gujja S."/>
            <person name="Hansen M."/>
            <person name="Howarth C."/>
            <person name="Imamovic A."/>
            <person name="Ireland A."/>
            <person name="Larimer J."/>
            <person name="McCowan C."/>
            <person name="Murphy C."/>
            <person name="Pearson M."/>
            <person name="Poon T.W."/>
            <person name="Priest M."/>
            <person name="Roberts A."/>
            <person name="Saif S."/>
            <person name="Shea T."/>
            <person name="Sisk P."/>
            <person name="Sykes S."/>
            <person name="Wortman J."/>
            <person name="Nusbaum C."/>
            <person name="Birren B."/>
        </authorList>
    </citation>
    <scope>NUCLEOTIDE SEQUENCE [LARGE SCALE GENOMIC DNA]</scope>
    <source>
        <strain evidence="9 10">CBS 617.96</strain>
    </source>
</reference>
<evidence type="ECO:0000256" key="3">
    <source>
        <dbReference type="ARBA" id="ARBA00022692"/>
    </source>
</evidence>
<dbReference type="GO" id="GO:0005794">
    <property type="term" value="C:Golgi apparatus"/>
    <property type="evidence" value="ECO:0007669"/>
    <property type="project" value="TreeGrafter"/>
</dbReference>
<dbReference type="STRING" id="1182541.W9ZG88"/>
<evidence type="ECO:0000256" key="8">
    <source>
        <dbReference type="SAM" id="Phobius"/>
    </source>
</evidence>
<dbReference type="OrthoDB" id="340608at2759"/>
<dbReference type="InterPro" id="IPR005045">
    <property type="entry name" value="CDC50/LEM3_fam"/>
</dbReference>
<dbReference type="EMBL" id="AMWN01000002">
    <property type="protein sequence ID" value="EXJ93514.1"/>
    <property type="molecule type" value="Genomic_DNA"/>
</dbReference>
<evidence type="ECO:0000256" key="4">
    <source>
        <dbReference type="ARBA" id="ARBA00022989"/>
    </source>
</evidence>
<feature type="transmembrane region" description="Helical" evidence="8">
    <location>
        <begin position="52"/>
        <end position="74"/>
    </location>
</feature>
<feature type="transmembrane region" description="Helical" evidence="8">
    <location>
        <begin position="355"/>
        <end position="380"/>
    </location>
</feature>
<dbReference type="Proteomes" id="UP000019484">
    <property type="component" value="Unassembled WGS sequence"/>
</dbReference>
<evidence type="ECO:0000313" key="10">
    <source>
        <dbReference type="Proteomes" id="UP000019484"/>
    </source>
</evidence>
<dbReference type="PANTHER" id="PTHR10926:SF0">
    <property type="entry name" value="CDC50, ISOFORM A"/>
    <property type="match status" value="1"/>
</dbReference>
<dbReference type="eggNOG" id="KOG2952">
    <property type="taxonomic scope" value="Eukaryota"/>
</dbReference>
<feature type="compositionally biased region" description="Basic and acidic residues" evidence="7">
    <location>
        <begin position="7"/>
        <end position="23"/>
    </location>
</feature>
<dbReference type="AlphaFoldDB" id="W9ZG88"/>
<dbReference type="GO" id="GO:0045332">
    <property type="term" value="P:phospholipid translocation"/>
    <property type="evidence" value="ECO:0007669"/>
    <property type="project" value="UniProtKB-UniRule"/>
</dbReference>
<evidence type="ECO:0000256" key="6">
    <source>
        <dbReference type="PIRNR" id="PIRNR015840"/>
    </source>
</evidence>
<dbReference type="HOGENOM" id="CLU_025025_0_1_1"/>
<evidence type="ECO:0000256" key="7">
    <source>
        <dbReference type="SAM" id="MobiDB-lite"/>
    </source>
</evidence>
<accession>W9ZG88</accession>
<proteinExistence type="inferred from homology"/>
<dbReference type="GO" id="GO:0005886">
    <property type="term" value="C:plasma membrane"/>
    <property type="evidence" value="ECO:0007669"/>
    <property type="project" value="TreeGrafter"/>
</dbReference>
<comment type="caution">
    <text evidence="9">The sequence shown here is derived from an EMBL/GenBank/DDBJ whole genome shotgun (WGS) entry which is preliminary data.</text>
</comment>
<evidence type="ECO:0000313" key="9">
    <source>
        <dbReference type="EMBL" id="EXJ93514.1"/>
    </source>
</evidence>
<dbReference type="PIRSF" id="PIRSF015840">
    <property type="entry name" value="DUF284_TM_euk"/>
    <property type="match status" value="1"/>
</dbReference>
<gene>
    <name evidence="9" type="ORF">A1O1_01906</name>
</gene>
<keyword evidence="5 6" id="KW-0472">Membrane</keyword>
<keyword evidence="3 8" id="KW-0812">Transmembrane</keyword>
<dbReference type="PANTHER" id="PTHR10926">
    <property type="entry name" value="CELL CYCLE CONTROL PROTEIN 50"/>
    <property type="match status" value="1"/>
</dbReference>
<organism evidence="9 10">
    <name type="scientific">Capronia coronata CBS 617.96</name>
    <dbReference type="NCBI Taxonomy" id="1182541"/>
    <lineage>
        <taxon>Eukaryota</taxon>
        <taxon>Fungi</taxon>
        <taxon>Dikarya</taxon>
        <taxon>Ascomycota</taxon>
        <taxon>Pezizomycotina</taxon>
        <taxon>Eurotiomycetes</taxon>
        <taxon>Chaetothyriomycetidae</taxon>
        <taxon>Chaetothyriales</taxon>
        <taxon>Herpotrichiellaceae</taxon>
        <taxon>Capronia</taxon>
    </lineage>
</organism>
<dbReference type="GO" id="GO:0005783">
    <property type="term" value="C:endoplasmic reticulum"/>
    <property type="evidence" value="ECO:0007669"/>
    <property type="project" value="TreeGrafter"/>
</dbReference>
<comment type="subcellular location">
    <subcellularLocation>
        <location evidence="1">Membrane</location>
        <topology evidence="1">Multi-pass membrane protein</topology>
    </subcellularLocation>
</comment>
<feature type="region of interest" description="Disordered" evidence="7">
    <location>
        <begin position="1"/>
        <end position="35"/>
    </location>
</feature>
<name>W9ZG88_9EURO</name>
<keyword evidence="10" id="KW-1185">Reference proteome</keyword>
<keyword evidence="4 8" id="KW-1133">Transmembrane helix</keyword>
<dbReference type="RefSeq" id="XP_007721008.1">
    <property type="nucleotide sequence ID" value="XM_007722818.1"/>
</dbReference>